<gene>
    <name evidence="1" type="ORF">PGLA2088_LOCUS31402</name>
</gene>
<dbReference type="EMBL" id="CAJNNW010029368">
    <property type="protein sequence ID" value="CAE8700012.1"/>
    <property type="molecule type" value="Genomic_DNA"/>
</dbReference>
<comment type="caution">
    <text evidence="1">The sequence shown here is derived from an EMBL/GenBank/DDBJ whole genome shotgun (WGS) entry which is preliminary data.</text>
</comment>
<evidence type="ECO:0000313" key="1">
    <source>
        <dbReference type="EMBL" id="CAE8700012.1"/>
    </source>
</evidence>
<reference evidence="1" key="1">
    <citation type="submission" date="2021-02" db="EMBL/GenBank/DDBJ databases">
        <authorList>
            <person name="Dougan E. K."/>
            <person name="Rhodes N."/>
            <person name="Thang M."/>
            <person name="Chan C."/>
        </authorList>
    </citation>
    <scope>NUCLEOTIDE SEQUENCE</scope>
</reference>
<name>A0A813K8C4_POLGL</name>
<accession>A0A813K8C4</accession>
<proteinExistence type="predicted"/>
<sequence>MQQELGTVQTLDESPPTFTRLAIQDPTSLNDRIVVTFQLNEAGTAYCRTKRKDSAETTLRINQILTANFGAEVTLPTQTASITITKLEAIDTASLYEAAQYEIYCWAKDSAVRAQAVWVTDSTAPTIIVVSREALAETVIQVTLQLNEPGTIWCQLADKDRVPAKHSL</sequence>
<evidence type="ECO:0000313" key="2">
    <source>
        <dbReference type="Proteomes" id="UP000626109"/>
    </source>
</evidence>
<organism evidence="1 2">
    <name type="scientific">Polarella glacialis</name>
    <name type="common">Dinoflagellate</name>
    <dbReference type="NCBI Taxonomy" id="89957"/>
    <lineage>
        <taxon>Eukaryota</taxon>
        <taxon>Sar</taxon>
        <taxon>Alveolata</taxon>
        <taxon>Dinophyceae</taxon>
        <taxon>Suessiales</taxon>
        <taxon>Suessiaceae</taxon>
        <taxon>Polarella</taxon>
    </lineage>
</organism>
<dbReference type="AlphaFoldDB" id="A0A813K8C4"/>
<protein>
    <submittedName>
        <fullName evidence="1">Uncharacterized protein</fullName>
    </submittedName>
</protein>
<dbReference type="Proteomes" id="UP000626109">
    <property type="component" value="Unassembled WGS sequence"/>
</dbReference>